<dbReference type="Gene3D" id="3.30.365.10">
    <property type="entry name" value="Aldehyde oxidase/xanthine dehydrogenase, molybdopterin binding domain"/>
    <property type="match status" value="5"/>
</dbReference>
<dbReference type="Pfam" id="PF20256">
    <property type="entry name" value="MoCoBD_2"/>
    <property type="match status" value="2"/>
</dbReference>
<protein>
    <submittedName>
        <fullName evidence="4">Xanthine dehydrogenase family protein molybdopterin-binding subunit</fullName>
    </submittedName>
</protein>
<dbReference type="InterPro" id="IPR008274">
    <property type="entry name" value="AldOxase/xan_DH_MoCoBD1"/>
</dbReference>
<feature type="domain" description="Aldehyde oxidase/xanthine dehydrogenase a/b hammerhead" evidence="3">
    <location>
        <begin position="30"/>
        <end position="134"/>
    </location>
</feature>
<evidence type="ECO:0000313" key="4">
    <source>
        <dbReference type="EMBL" id="MCG7323759.1"/>
    </source>
</evidence>
<keyword evidence="2" id="KW-0560">Oxidoreductase</keyword>
<dbReference type="Pfam" id="PF01315">
    <property type="entry name" value="Ald_Xan_dh_C"/>
    <property type="match status" value="1"/>
</dbReference>
<dbReference type="Gene3D" id="3.90.1170.50">
    <property type="entry name" value="Aldehyde oxidase/xanthine dehydrogenase, a/b hammerhead"/>
    <property type="match status" value="1"/>
</dbReference>
<sequence>MTEHPATMPPLTARAMGTDVQRRDAVDKVRGRAPYAFEQTGEGLLYAHLVTSTVARGTITSVDDAAALAAPGVHAVVHHANAPRLDSHEDRELDVLQDDDVDFHGQIVAILLADSPEAARHGASLVEVSYQEREFAAELRDDSPVYRPESVNAGFPTDSATGDVDAAMAAAAVRVEEVYRTPHEHNNPMEPHAYAATWSKDGASLEIHDSTQHPHGVQEQLATAFGLEPEAVHVLAPHIGGGFGSKGLPHAPDVAAALAARTVPGRTVKLAVTRQQMFSLCGYRSTTVSRVRLGADEQGRLVATEHAVHVQTSRVKEFVEQAAVPARSLYAAPHRSTSHRVTALDVAIPSWMRAPGVFPGVVALEMAMDELACRAGIDPIELRRINEPDVDPDTGLPFSERRLVECLELGAERFGWSERPSTPGSRVEGDWRIGLGVASATYPGESMPGNVARVTATDGRLVVAIAAADLGTGARTTIGLIAADALGVAPEDVDVEVGDTSLPQATVAGGSSGTSSWGSAVVACCRAFREQHGDDPAEGASATSTPTEADDKEYAHHSFGAQFAEVAVNRWTGEIRVRRLLGVFSAGRIVNPRGARSQLIGGMTMGLGAALHEESVRDPRFGHVVTQDLATYHVPANADAVDIEALWLPGADDTINPMGARGIGEIGITGVSAAIVNAAYNATGVRVRSLPITADAFL</sequence>
<comment type="caution">
    <text evidence="4">The sequence shown here is derived from an EMBL/GenBank/DDBJ whole genome shotgun (WGS) entry which is preliminary data.</text>
</comment>
<evidence type="ECO:0000259" key="3">
    <source>
        <dbReference type="SMART" id="SM01008"/>
    </source>
</evidence>
<gene>
    <name evidence="4" type="ORF">MHL29_17970</name>
</gene>
<dbReference type="Pfam" id="PF02738">
    <property type="entry name" value="MoCoBD_1"/>
    <property type="match status" value="1"/>
</dbReference>
<dbReference type="PANTHER" id="PTHR11908">
    <property type="entry name" value="XANTHINE DEHYDROGENASE"/>
    <property type="match status" value="1"/>
</dbReference>
<dbReference type="InterPro" id="IPR036856">
    <property type="entry name" value="Ald_Oxase/Xan_DH_a/b_sf"/>
</dbReference>
<name>A0ABS9Q7A7_9MICO</name>
<dbReference type="SUPFAM" id="SSF54665">
    <property type="entry name" value="CO dehydrogenase molybdoprotein N-domain-like"/>
    <property type="match status" value="1"/>
</dbReference>
<dbReference type="SMART" id="SM01008">
    <property type="entry name" value="Ald_Xan_dh_C"/>
    <property type="match status" value="1"/>
</dbReference>
<evidence type="ECO:0000313" key="5">
    <source>
        <dbReference type="Proteomes" id="UP001521931"/>
    </source>
</evidence>
<dbReference type="InterPro" id="IPR016208">
    <property type="entry name" value="Ald_Oxase/xanthine_DH-like"/>
</dbReference>
<dbReference type="InterPro" id="IPR037165">
    <property type="entry name" value="AldOxase/xan_DH_Mopterin-bd_sf"/>
</dbReference>
<dbReference type="EMBL" id="JAKRCV010000107">
    <property type="protein sequence ID" value="MCG7323759.1"/>
    <property type="molecule type" value="Genomic_DNA"/>
</dbReference>
<dbReference type="PANTHER" id="PTHR11908:SF132">
    <property type="entry name" value="ALDEHYDE OXIDASE 1-RELATED"/>
    <property type="match status" value="1"/>
</dbReference>
<dbReference type="InterPro" id="IPR000674">
    <property type="entry name" value="Ald_Oxase/Xan_DH_a/b"/>
</dbReference>
<dbReference type="Proteomes" id="UP001521931">
    <property type="component" value="Unassembled WGS sequence"/>
</dbReference>
<reference evidence="4 5" key="1">
    <citation type="submission" date="2022-02" db="EMBL/GenBank/DDBJ databases">
        <title>Uncovering new skin microbiome diversity through culturing and metagenomics.</title>
        <authorList>
            <person name="Conlan S."/>
            <person name="Deming C."/>
            <person name="Nisc Comparative Sequencing Program N."/>
            <person name="Segre J.A."/>
        </authorList>
    </citation>
    <scope>NUCLEOTIDE SEQUENCE [LARGE SCALE GENOMIC DNA]</scope>
    <source>
        <strain evidence="4 5">ACRQZ</strain>
    </source>
</reference>
<dbReference type="InterPro" id="IPR046867">
    <property type="entry name" value="AldOxase/xan_DH_MoCoBD2"/>
</dbReference>
<dbReference type="RefSeq" id="WP_239266634.1">
    <property type="nucleotide sequence ID" value="NZ_JAKRCV010000107.1"/>
</dbReference>
<keyword evidence="5" id="KW-1185">Reference proteome</keyword>
<proteinExistence type="predicted"/>
<keyword evidence="1" id="KW-0500">Molybdenum</keyword>
<evidence type="ECO:0000256" key="2">
    <source>
        <dbReference type="ARBA" id="ARBA00023002"/>
    </source>
</evidence>
<dbReference type="SUPFAM" id="SSF56003">
    <property type="entry name" value="Molybdenum cofactor-binding domain"/>
    <property type="match status" value="1"/>
</dbReference>
<evidence type="ECO:0000256" key="1">
    <source>
        <dbReference type="ARBA" id="ARBA00022505"/>
    </source>
</evidence>
<organism evidence="4 5">
    <name type="scientific">Arsenicicoccus bolidensis</name>
    <dbReference type="NCBI Taxonomy" id="229480"/>
    <lineage>
        <taxon>Bacteria</taxon>
        <taxon>Bacillati</taxon>
        <taxon>Actinomycetota</taxon>
        <taxon>Actinomycetes</taxon>
        <taxon>Micrococcales</taxon>
        <taxon>Intrasporangiaceae</taxon>
        <taxon>Arsenicicoccus</taxon>
    </lineage>
</organism>
<accession>A0ABS9Q7A7</accession>